<dbReference type="Pfam" id="PF00687">
    <property type="entry name" value="Ribosomal_L1"/>
    <property type="match status" value="1"/>
</dbReference>
<dbReference type="PIRSF" id="PIRSF002155">
    <property type="entry name" value="Ribosomal_L1"/>
    <property type="match status" value="1"/>
</dbReference>
<dbReference type="GO" id="GO:0006417">
    <property type="term" value="P:regulation of translation"/>
    <property type="evidence" value="ECO:0007669"/>
    <property type="project" value="UniProtKB-KW"/>
</dbReference>
<dbReference type="NCBIfam" id="TIGR01169">
    <property type="entry name" value="rplA_bact"/>
    <property type="match status" value="1"/>
</dbReference>
<dbReference type="GO" id="GO:0000049">
    <property type="term" value="F:tRNA binding"/>
    <property type="evidence" value="ECO:0007669"/>
    <property type="project" value="UniProtKB-KW"/>
</dbReference>
<reference evidence="13" key="1">
    <citation type="submission" date="2020-08" db="EMBL/GenBank/DDBJ databases">
        <authorList>
            <person name="Hu Y."/>
            <person name="Nguyen S.V."/>
            <person name="Li F."/>
            <person name="Fanning S."/>
        </authorList>
    </citation>
    <scope>NUCLEOTIDE SEQUENCE</scope>
    <source>
        <strain evidence="13">SYSU D8009</strain>
    </source>
</reference>
<keyword evidence="3 11" id="KW-0820">tRNA-binding</keyword>
<dbReference type="HAMAP" id="MF_01318_B">
    <property type="entry name" value="Ribosomal_uL1_B"/>
    <property type="match status" value="1"/>
</dbReference>
<evidence type="ECO:0000256" key="10">
    <source>
        <dbReference type="ARBA" id="ARBA00059110"/>
    </source>
</evidence>
<evidence type="ECO:0000256" key="12">
    <source>
        <dbReference type="RuleBase" id="RU000659"/>
    </source>
</evidence>
<evidence type="ECO:0000256" key="11">
    <source>
        <dbReference type="HAMAP-Rule" id="MF_01318"/>
    </source>
</evidence>
<comment type="function">
    <text evidence="10 11">Protein L1 is also a translational repressor protein, it controls the translation of the L11 operon by binding to its mRNA.</text>
</comment>
<dbReference type="GO" id="GO:0022625">
    <property type="term" value="C:cytosolic large ribosomal subunit"/>
    <property type="evidence" value="ECO:0007669"/>
    <property type="project" value="TreeGrafter"/>
</dbReference>
<dbReference type="GO" id="GO:0006412">
    <property type="term" value="P:translation"/>
    <property type="evidence" value="ECO:0007669"/>
    <property type="project" value="UniProtKB-UniRule"/>
</dbReference>
<evidence type="ECO:0000313" key="13">
    <source>
        <dbReference type="EMBL" id="MBC4017199.1"/>
    </source>
</evidence>
<evidence type="ECO:0000256" key="6">
    <source>
        <dbReference type="ARBA" id="ARBA00022884"/>
    </source>
</evidence>
<dbReference type="InterPro" id="IPR005878">
    <property type="entry name" value="Ribosom_uL1_bac-type"/>
</dbReference>
<evidence type="ECO:0000256" key="8">
    <source>
        <dbReference type="ARBA" id="ARBA00023274"/>
    </source>
</evidence>
<dbReference type="AlphaFoldDB" id="A0A9X0UE02"/>
<dbReference type="PROSITE" id="PS01199">
    <property type="entry name" value="RIBOSOMAL_L1"/>
    <property type="match status" value="1"/>
</dbReference>
<gene>
    <name evidence="11 13" type="primary">rplA</name>
    <name evidence="13" type="ORF">H7965_17955</name>
</gene>
<dbReference type="Gene3D" id="3.40.50.790">
    <property type="match status" value="1"/>
</dbReference>
<evidence type="ECO:0000256" key="1">
    <source>
        <dbReference type="ARBA" id="ARBA00010531"/>
    </source>
</evidence>
<keyword evidence="5 11" id="KW-0810">Translation regulation</keyword>
<dbReference type="PANTHER" id="PTHR36427">
    <property type="entry name" value="54S RIBOSOMAL PROTEIN L1, MITOCHONDRIAL"/>
    <property type="match status" value="1"/>
</dbReference>
<dbReference type="GO" id="GO:0019843">
    <property type="term" value="F:rRNA binding"/>
    <property type="evidence" value="ECO:0007669"/>
    <property type="project" value="UniProtKB-UniRule"/>
</dbReference>
<dbReference type="Gene3D" id="3.30.190.20">
    <property type="match status" value="1"/>
</dbReference>
<dbReference type="InterPro" id="IPR023674">
    <property type="entry name" value="Ribosomal_uL1-like"/>
</dbReference>
<keyword evidence="2 11" id="KW-0678">Repressor</keyword>
<dbReference type="GO" id="GO:0003735">
    <property type="term" value="F:structural constituent of ribosome"/>
    <property type="evidence" value="ECO:0007669"/>
    <property type="project" value="InterPro"/>
</dbReference>
<evidence type="ECO:0000313" key="14">
    <source>
        <dbReference type="Proteomes" id="UP000600101"/>
    </source>
</evidence>
<evidence type="ECO:0000256" key="3">
    <source>
        <dbReference type="ARBA" id="ARBA00022555"/>
    </source>
</evidence>
<keyword evidence="8 11" id="KW-0687">Ribonucleoprotein</keyword>
<proteinExistence type="inferred from homology"/>
<evidence type="ECO:0000256" key="5">
    <source>
        <dbReference type="ARBA" id="ARBA00022845"/>
    </source>
</evidence>
<comment type="function">
    <text evidence="11">Binds directly to 23S rRNA. The L1 stalk is quite mobile in the ribosome, and is involved in E site tRNA release.</text>
</comment>
<dbReference type="CDD" id="cd00403">
    <property type="entry name" value="Ribosomal_L1"/>
    <property type="match status" value="1"/>
</dbReference>
<protein>
    <recommendedName>
        <fullName evidence="9 11">Large ribosomal subunit protein uL1</fullName>
    </recommendedName>
</protein>
<dbReference type="InterPro" id="IPR016095">
    <property type="entry name" value="Ribosomal_uL1_3-a/b-sand"/>
</dbReference>
<evidence type="ECO:0000256" key="9">
    <source>
        <dbReference type="ARBA" id="ARBA00035241"/>
    </source>
</evidence>
<accession>A0A9X0UE02</accession>
<evidence type="ECO:0000256" key="2">
    <source>
        <dbReference type="ARBA" id="ARBA00022491"/>
    </source>
</evidence>
<sequence>MAKQGKRLKAIYATLDRDAVVPLQQAIGLVKANAKAKFDETIEISMNLGIDPRHADQMVRGVVGLPNGTGKTVRIGVFARGPKAEEALAAGADVVGADDLAAAVQEGKIEFDRCIATPDMMGLVGRLGKILGPRGLMPNPRLGTVTMDVKGAVTAAKAGQVEFRAEKAGIVHAGIGKASFEEEKLLENARAFVDAIQKAKPTGAKGTYVKKVAVSSSMGPGVKVDLGSLTAA</sequence>
<name>A0A9X0UE02_9PROT</name>
<keyword evidence="14" id="KW-1185">Reference proteome</keyword>
<comment type="subunit">
    <text evidence="11">Part of the 50S ribosomal subunit.</text>
</comment>
<keyword evidence="4 11" id="KW-0699">rRNA-binding</keyword>
<keyword evidence="7 11" id="KW-0689">Ribosomal protein</keyword>
<dbReference type="FunFam" id="3.40.50.790:FF:000001">
    <property type="entry name" value="50S ribosomal protein L1"/>
    <property type="match status" value="1"/>
</dbReference>
<evidence type="ECO:0000256" key="4">
    <source>
        <dbReference type="ARBA" id="ARBA00022730"/>
    </source>
</evidence>
<dbReference type="Proteomes" id="UP000600101">
    <property type="component" value="Unassembled WGS sequence"/>
</dbReference>
<evidence type="ECO:0000256" key="7">
    <source>
        <dbReference type="ARBA" id="ARBA00022980"/>
    </source>
</evidence>
<comment type="caution">
    <text evidence="13">The sequence shown here is derived from an EMBL/GenBank/DDBJ whole genome shotgun (WGS) entry which is preliminary data.</text>
</comment>
<dbReference type="PANTHER" id="PTHR36427:SF3">
    <property type="entry name" value="LARGE RIBOSOMAL SUBUNIT PROTEIN UL1M"/>
    <property type="match status" value="1"/>
</dbReference>
<organism evidence="13 14">
    <name type="scientific">Siccirubricoccus deserti</name>
    <dbReference type="NCBI Taxonomy" id="2013562"/>
    <lineage>
        <taxon>Bacteria</taxon>
        <taxon>Pseudomonadati</taxon>
        <taxon>Pseudomonadota</taxon>
        <taxon>Alphaproteobacteria</taxon>
        <taxon>Acetobacterales</taxon>
        <taxon>Roseomonadaceae</taxon>
        <taxon>Siccirubricoccus</taxon>
    </lineage>
</organism>
<dbReference type="InterPro" id="IPR028364">
    <property type="entry name" value="Ribosomal_uL1/biogenesis"/>
</dbReference>
<keyword evidence="6 11" id="KW-0694">RNA-binding</keyword>
<dbReference type="InterPro" id="IPR023673">
    <property type="entry name" value="Ribosomal_uL1_CS"/>
</dbReference>
<comment type="similarity">
    <text evidence="1 11 12">Belongs to the universal ribosomal protein uL1 family.</text>
</comment>
<dbReference type="EMBL" id="JACOMF010000025">
    <property type="protein sequence ID" value="MBC4017199.1"/>
    <property type="molecule type" value="Genomic_DNA"/>
</dbReference>
<dbReference type="RefSeq" id="WP_186771966.1">
    <property type="nucleotide sequence ID" value="NZ_JACOMF010000025.1"/>
</dbReference>
<dbReference type="SUPFAM" id="SSF56808">
    <property type="entry name" value="Ribosomal protein L1"/>
    <property type="match status" value="1"/>
</dbReference>
<dbReference type="InterPro" id="IPR002143">
    <property type="entry name" value="Ribosomal_uL1"/>
</dbReference>